<keyword evidence="3" id="KW-0274">FAD</keyword>
<comment type="caution">
    <text evidence="7">The sequence shown here is derived from an EMBL/GenBank/DDBJ whole genome shotgun (WGS) entry which is preliminary data.</text>
</comment>
<dbReference type="InterPro" id="IPR000960">
    <property type="entry name" value="Flavin_mOase"/>
</dbReference>
<dbReference type="GO" id="GO:0004499">
    <property type="term" value="F:N,N-dimethylaniline monooxygenase activity"/>
    <property type="evidence" value="ECO:0007669"/>
    <property type="project" value="InterPro"/>
</dbReference>
<keyword evidence="5" id="KW-0560">Oxidoreductase</keyword>
<protein>
    <submittedName>
        <fullName evidence="7">Flavin-binding monooxygenase-like-domain-containing protein</fullName>
    </submittedName>
</protein>
<evidence type="ECO:0000256" key="5">
    <source>
        <dbReference type="ARBA" id="ARBA00023002"/>
    </source>
</evidence>
<dbReference type="Pfam" id="PF00743">
    <property type="entry name" value="FMO-like"/>
    <property type="match status" value="1"/>
</dbReference>
<comment type="similarity">
    <text evidence="1">Belongs to the FMO family.</text>
</comment>
<keyword evidence="8" id="KW-1185">Reference proteome</keyword>
<evidence type="ECO:0000256" key="3">
    <source>
        <dbReference type="ARBA" id="ARBA00022827"/>
    </source>
</evidence>
<dbReference type="AlphaFoldDB" id="A0A9P8VEW0"/>
<evidence type="ECO:0000256" key="6">
    <source>
        <dbReference type="SAM" id="Coils"/>
    </source>
</evidence>
<dbReference type="OrthoDB" id="66881at2759"/>
<dbReference type="GO" id="GO:0050660">
    <property type="term" value="F:flavin adenine dinucleotide binding"/>
    <property type="evidence" value="ECO:0007669"/>
    <property type="project" value="InterPro"/>
</dbReference>
<dbReference type="Gene3D" id="3.50.50.60">
    <property type="entry name" value="FAD/NAD(P)-binding domain"/>
    <property type="match status" value="3"/>
</dbReference>
<evidence type="ECO:0000256" key="1">
    <source>
        <dbReference type="ARBA" id="ARBA00009183"/>
    </source>
</evidence>
<dbReference type="InterPro" id="IPR050346">
    <property type="entry name" value="FMO-like"/>
</dbReference>
<organism evidence="7 8">
    <name type="scientific">Plectosphaerella plurivora</name>
    <dbReference type="NCBI Taxonomy" id="936078"/>
    <lineage>
        <taxon>Eukaryota</taxon>
        <taxon>Fungi</taxon>
        <taxon>Dikarya</taxon>
        <taxon>Ascomycota</taxon>
        <taxon>Pezizomycotina</taxon>
        <taxon>Sordariomycetes</taxon>
        <taxon>Hypocreomycetidae</taxon>
        <taxon>Glomerellales</taxon>
        <taxon>Plectosphaerellaceae</taxon>
        <taxon>Plectosphaerella</taxon>
    </lineage>
</organism>
<evidence type="ECO:0000256" key="2">
    <source>
        <dbReference type="ARBA" id="ARBA00022630"/>
    </source>
</evidence>
<keyword evidence="7" id="KW-0503">Monooxygenase</keyword>
<keyword evidence="2" id="KW-0285">Flavoprotein</keyword>
<gene>
    <name evidence="7" type="ORF">F5X68DRAFT_255362</name>
</gene>
<name>A0A9P8VEW0_9PEZI</name>
<evidence type="ECO:0000313" key="7">
    <source>
        <dbReference type="EMBL" id="KAH6688440.1"/>
    </source>
</evidence>
<dbReference type="GO" id="GO:0050661">
    <property type="term" value="F:NADP binding"/>
    <property type="evidence" value="ECO:0007669"/>
    <property type="project" value="InterPro"/>
</dbReference>
<dbReference type="EMBL" id="JAGSXJ010000009">
    <property type="protein sequence ID" value="KAH6688440.1"/>
    <property type="molecule type" value="Genomic_DNA"/>
</dbReference>
<dbReference type="PANTHER" id="PTHR23023">
    <property type="entry name" value="DIMETHYLANILINE MONOOXYGENASE"/>
    <property type="match status" value="1"/>
</dbReference>
<evidence type="ECO:0000313" key="8">
    <source>
        <dbReference type="Proteomes" id="UP000770015"/>
    </source>
</evidence>
<dbReference type="PRINTS" id="PR00370">
    <property type="entry name" value="FMOXYGENASE"/>
</dbReference>
<reference evidence="7" key="1">
    <citation type="journal article" date="2021" name="Nat. Commun.">
        <title>Genetic determinants of endophytism in the Arabidopsis root mycobiome.</title>
        <authorList>
            <person name="Mesny F."/>
            <person name="Miyauchi S."/>
            <person name="Thiergart T."/>
            <person name="Pickel B."/>
            <person name="Atanasova L."/>
            <person name="Karlsson M."/>
            <person name="Huettel B."/>
            <person name="Barry K.W."/>
            <person name="Haridas S."/>
            <person name="Chen C."/>
            <person name="Bauer D."/>
            <person name="Andreopoulos W."/>
            <person name="Pangilinan J."/>
            <person name="LaButti K."/>
            <person name="Riley R."/>
            <person name="Lipzen A."/>
            <person name="Clum A."/>
            <person name="Drula E."/>
            <person name="Henrissat B."/>
            <person name="Kohler A."/>
            <person name="Grigoriev I.V."/>
            <person name="Martin F.M."/>
            <person name="Hacquard S."/>
        </authorList>
    </citation>
    <scope>NUCLEOTIDE SEQUENCE</scope>
    <source>
        <strain evidence="7">MPI-SDFR-AT-0117</strain>
    </source>
</reference>
<dbReference type="Proteomes" id="UP000770015">
    <property type="component" value="Unassembled WGS sequence"/>
</dbReference>
<keyword evidence="6" id="KW-0175">Coiled coil</keyword>
<keyword evidence="4" id="KW-0521">NADP</keyword>
<accession>A0A9P8VEW0</accession>
<dbReference type="InterPro" id="IPR020946">
    <property type="entry name" value="Flavin_mOase-like"/>
</dbReference>
<feature type="coiled-coil region" evidence="6">
    <location>
        <begin position="533"/>
        <end position="560"/>
    </location>
</feature>
<evidence type="ECO:0000256" key="4">
    <source>
        <dbReference type="ARBA" id="ARBA00022857"/>
    </source>
</evidence>
<dbReference type="SUPFAM" id="SSF51905">
    <property type="entry name" value="FAD/NAD(P)-binding domain"/>
    <property type="match status" value="2"/>
</dbReference>
<proteinExistence type="inferred from homology"/>
<sequence>MSTIRRTPGKDVCVVGTGMIGVVAIKNLLEQGLNPTAFTKDEYIGGLWKPSSDGAKTTALHQTSLNTSKQAACFTDFPMPDEYGIHPPSSDMGKYIDSYVRHFDLAKHVRLSEPAIRVVRDDKDENWLVTTRKTSTGEETTRRFDRVVLATGMGQVKNEVDIKGAEKFKGDLMHSREFKDPGKYKGKNALVVGIGATGADTLVFLKQAGAGKLYSSHREKYWVLPRVVKGKGFDHTMTRRIGNIIRYIGSCSTSLCSWLMGKGMAAAQAQAFPFLKDHPSMSKDRKDSTITSRVPFFSDYLPCYLRDGDIEDVCGVEEVTGARSVRLTDGRVLDDLDLIVLATGYNHDISLIDGKGDPNDPVFAPDGFKRIEAAPFSKPGKKFPRLYRGFVSEQYPESLAVLGHLIFMKPPFVLYDLTSMALASLWSGAYPLPTASEMKQDIDKHYDFVVSCLQSATMPHWGWRVDCRETYIWLNQAAGTGLIEKVGGWGWEGWKFWWNEGKLYKLLMDGFDTPAAYRLFDIGRGRKAWPGALAQIEKTNKDIEELGKRWEEEQKKAKQT</sequence>
<dbReference type="InterPro" id="IPR036188">
    <property type="entry name" value="FAD/NAD-bd_sf"/>
</dbReference>